<accession>X1MFZ1</accession>
<dbReference type="EMBL" id="BARV01012574">
    <property type="protein sequence ID" value="GAI05304.1"/>
    <property type="molecule type" value="Genomic_DNA"/>
</dbReference>
<feature type="non-terminal residue" evidence="1">
    <location>
        <position position="1"/>
    </location>
</feature>
<protein>
    <submittedName>
        <fullName evidence="1">Uncharacterized protein</fullName>
    </submittedName>
</protein>
<dbReference type="Gene3D" id="3.20.20.80">
    <property type="entry name" value="Glycosidases"/>
    <property type="match status" value="1"/>
</dbReference>
<name>X1MFZ1_9ZZZZ</name>
<dbReference type="AlphaFoldDB" id="X1MFZ1"/>
<organism evidence="1">
    <name type="scientific">marine sediment metagenome</name>
    <dbReference type="NCBI Taxonomy" id="412755"/>
    <lineage>
        <taxon>unclassified sequences</taxon>
        <taxon>metagenomes</taxon>
        <taxon>ecological metagenomes</taxon>
    </lineage>
</organism>
<sequence length="198" mass="22743">VRDLYSGMVEDLLRNYDLDGIFLGLLDHCVQFGFRTLTDEMVELAKKKELDHPEMGLTCFCQHCVQLAKKKGIDIEIIKKGLQRAISQRLIPEKVEKLTTAGDAMQFLLRVSEYFQWLTFKAQCCSDVHHEIYELAKSIKPDIQVALDIHGPDDSWKFGSDFHSLSQFSDWVKPMFYSGTYPAPPSSPEEVYEETKKS</sequence>
<evidence type="ECO:0000313" key="1">
    <source>
        <dbReference type="EMBL" id="GAI05304.1"/>
    </source>
</evidence>
<feature type="non-terminal residue" evidence="1">
    <location>
        <position position="198"/>
    </location>
</feature>
<proteinExistence type="predicted"/>
<gene>
    <name evidence="1" type="ORF">S06H3_23216</name>
</gene>
<comment type="caution">
    <text evidence="1">The sequence shown here is derived from an EMBL/GenBank/DDBJ whole genome shotgun (WGS) entry which is preliminary data.</text>
</comment>
<reference evidence="1" key="1">
    <citation type="journal article" date="2014" name="Front. Microbiol.">
        <title>High frequency of phylogenetically diverse reductive dehalogenase-homologous genes in deep subseafloor sedimentary metagenomes.</title>
        <authorList>
            <person name="Kawai M."/>
            <person name="Futagami T."/>
            <person name="Toyoda A."/>
            <person name="Takaki Y."/>
            <person name="Nishi S."/>
            <person name="Hori S."/>
            <person name="Arai W."/>
            <person name="Tsubouchi T."/>
            <person name="Morono Y."/>
            <person name="Uchiyama I."/>
            <person name="Ito T."/>
            <person name="Fujiyama A."/>
            <person name="Inagaki F."/>
            <person name="Takami H."/>
        </authorList>
    </citation>
    <scope>NUCLEOTIDE SEQUENCE</scope>
    <source>
        <strain evidence="1">Expedition CK06-06</strain>
    </source>
</reference>